<gene>
    <name evidence="8" type="ORF">ASJ35_00205</name>
    <name evidence="9" type="ORF">FYJ76_02905</name>
    <name evidence="10" type="ORF">GMD59_01530</name>
    <name evidence="7" type="ORF">TQ39_00860</name>
</gene>
<keyword evidence="11" id="KW-1185">Reference proteome</keyword>
<dbReference type="PIRSF" id="PIRSF002741">
    <property type="entry name" value="MppA"/>
    <property type="match status" value="1"/>
</dbReference>
<dbReference type="InterPro" id="IPR000914">
    <property type="entry name" value="SBP_5_dom"/>
</dbReference>
<dbReference type="InterPro" id="IPR030678">
    <property type="entry name" value="Peptide/Ni-bd"/>
</dbReference>
<reference evidence="7" key="1">
    <citation type="submission" date="2015-02" db="EMBL/GenBank/DDBJ databases">
        <title>A novel member of the family Ruminococcaceae isolated from human feces.</title>
        <authorList>
            <person name="Shkoporov A.N."/>
            <person name="Chaplin A.V."/>
            <person name="Motuzova O.V."/>
            <person name="Kafarskaia L.I."/>
            <person name="Khokhlova E.V."/>
            <person name="Efimov B.A."/>
        </authorList>
    </citation>
    <scope>NUCLEOTIDE SEQUENCE [LARGE SCALE GENOMIC DNA]</scope>
    <source>
        <strain evidence="7">585-1</strain>
    </source>
</reference>
<evidence type="ECO:0000313" key="10">
    <source>
        <dbReference type="EMBL" id="MTS25964.1"/>
    </source>
</evidence>
<feature type="signal peptide" evidence="5">
    <location>
        <begin position="1"/>
        <end position="19"/>
    </location>
</feature>
<reference evidence="9 13" key="4">
    <citation type="submission" date="2019-08" db="EMBL/GenBank/DDBJ databases">
        <title>In-depth cultivation of the pig gut microbiome towards novel bacterial diversity and tailored functional studies.</title>
        <authorList>
            <person name="Wylensek D."/>
            <person name="Hitch T.C.A."/>
            <person name="Clavel T."/>
        </authorList>
    </citation>
    <scope>NUCLEOTIDE SEQUENCE [LARGE SCALE GENOMIC DNA]</scope>
    <source>
        <strain evidence="9 13">WCA3-601-WT-6J</strain>
    </source>
</reference>
<dbReference type="AlphaFoldDB" id="A0A0D8J3C3"/>
<reference evidence="8 12" key="2">
    <citation type="submission" date="2015-10" db="EMBL/GenBank/DDBJ databases">
        <title>A novel member of the family Ruminococcaceae isolated from human faeces.</title>
        <authorList>
            <person name="Shkoporov A.N."/>
            <person name="Chaplin A.V."/>
            <person name="Motuzova O.V."/>
            <person name="Kafarskaia L.I."/>
            <person name="Efimov B.A."/>
        </authorList>
    </citation>
    <scope>NUCLEOTIDE SEQUENCE [LARGE SCALE GENOMIC DNA]</scope>
    <source>
        <strain evidence="8 12">668</strain>
    </source>
</reference>
<evidence type="ECO:0000259" key="6">
    <source>
        <dbReference type="Pfam" id="PF00496"/>
    </source>
</evidence>
<evidence type="ECO:0000313" key="7">
    <source>
        <dbReference type="EMBL" id="KJF41402.1"/>
    </source>
</evidence>
<dbReference type="PANTHER" id="PTHR30290:SF10">
    <property type="entry name" value="PERIPLASMIC OLIGOPEPTIDE-BINDING PROTEIN-RELATED"/>
    <property type="match status" value="1"/>
</dbReference>
<accession>A0A0W7TVA8</accession>
<dbReference type="GO" id="GO:0015833">
    <property type="term" value="P:peptide transport"/>
    <property type="evidence" value="ECO:0007669"/>
    <property type="project" value="TreeGrafter"/>
</dbReference>
<evidence type="ECO:0000256" key="4">
    <source>
        <dbReference type="ARBA" id="ARBA00022729"/>
    </source>
</evidence>
<dbReference type="GeneID" id="42855187"/>
<evidence type="ECO:0000313" key="11">
    <source>
        <dbReference type="Proteomes" id="UP000032483"/>
    </source>
</evidence>
<dbReference type="PANTHER" id="PTHR30290">
    <property type="entry name" value="PERIPLASMIC BINDING COMPONENT OF ABC TRANSPORTER"/>
    <property type="match status" value="1"/>
</dbReference>
<dbReference type="PROSITE" id="PS51257">
    <property type="entry name" value="PROKAR_LIPOPROTEIN"/>
    <property type="match status" value="1"/>
</dbReference>
<evidence type="ECO:0000313" key="9">
    <source>
        <dbReference type="EMBL" id="MST90893.1"/>
    </source>
</evidence>
<dbReference type="Proteomes" id="UP000472755">
    <property type="component" value="Unassembled WGS sequence"/>
</dbReference>
<dbReference type="PROSITE" id="PS01040">
    <property type="entry name" value="SBP_BACTERIAL_5"/>
    <property type="match status" value="1"/>
</dbReference>
<dbReference type="EMBL" id="LMUA01000001">
    <property type="protein sequence ID" value="KUE77751.1"/>
    <property type="molecule type" value="Genomic_DNA"/>
</dbReference>
<dbReference type="Gene3D" id="3.10.105.10">
    <property type="entry name" value="Dipeptide-binding Protein, Domain 3"/>
    <property type="match status" value="1"/>
</dbReference>
<comment type="similarity">
    <text evidence="2">Belongs to the bacterial solute-binding protein 5 family.</text>
</comment>
<evidence type="ECO:0000313" key="13">
    <source>
        <dbReference type="Proteomes" id="UP000431913"/>
    </source>
</evidence>
<evidence type="ECO:0000313" key="12">
    <source>
        <dbReference type="Proteomes" id="UP000053433"/>
    </source>
</evidence>
<dbReference type="Gene3D" id="3.40.190.10">
    <property type="entry name" value="Periplasmic binding protein-like II"/>
    <property type="match status" value="1"/>
</dbReference>
<dbReference type="GO" id="GO:0043190">
    <property type="term" value="C:ATP-binding cassette (ABC) transporter complex"/>
    <property type="evidence" value="ECO:0007669"/>
    <property type="project" value="InterPro"/>
</dbReference>
<sequence>MKKLLAILLCLALVVGCFAGCGQSAGSGTTFRKMYSGEVTTMNYLVTGSTNDLIIPANVIDTLVEYDAYGAIKPALAESWETSEDGLTWTFHLREGVKWYDYTGKEVAPVTAQDFVDAAIYALDAKNASSTEYMMEGIIANATEYYKYTSYLLESENGTKTTDEDGEAIEPVAEVKPEDVGVKAVDDLTLEYTLVQPTPYFLSVLNYGCYLPANGAFMQSCIAEDGTDMFGTDNTKLLYNGAYILSTFEPQGRRIMTKNPNYWDKDNVFIDAIEETYNKEMDTIAPEMFKRNETDLAYLSADILDAWLAADDTKNMVSPSRVDSSYSYFYAFNFEPKFDEAYEPDNWTLAVNNENFRQSIFHALDRVKAKTVMQPYDPESFIINTVTPPNFTDLNGVDFSEVGDLAAISARDSFQSDKALEYKEKAVEELTAEGATFPVKVLMPYNPSSTNWDKECQVVEQQLEGLLGSDYIDVIVEAGPSTGFLSEVRRGGKFALMKCNWGADYADPATWTEPFSDTGSDSYLHWRADTAAGVRDIIAEYDALVAEAKAQVEDMSVRYNTFAQAEASIINHAVIIPYGVEGDGFKATRLNELEAEYAPYGLARQRYKYQKLRTEPMSQNEFNTLYEAWQAERAKALAAE</sequence>
<protein>
    <submittedName>
        <fullName evidence="7">Peptide ABC transporter substrate-binding protein</fullName>
    </submittedName>
</protein>
<evidence type="ECO:0000256" key="1">
    <source>
        <dbReference type="ARBA" id="ARBA00004193"/>
    </source>
</evidence>
<dbReference type="GO" id="GO:0042597">
    <property type="term" value="C:periplasmic space"/>
    <property type="evidence" value="ECO:0007669"/>
    <property type="project" value="UniProtKB-ARBA"/>
</dbReference>
<proteinExistence type="inferred from homology"/>
<dbReference type="RefSeq" id="WP_050004219.1">
    <property type="nucleotide sequence ID" value="NZ_CAOJUJ010000002.1"/>
</dbReference>
<accession>A0A0D8J3C3</accession>
<dbReference type="Proteomes" id="UP000032483">
    <property type="component" value="Unassembled WGS sequence"/>
</dbReference>
<evidence type="ECO:0000313" key="8">
    <source>
        <dbReference type="EMBL" id="KUE77751.1"/>
    </source>
</evidence>
<dbReference type="InterPro" id="IPR023765">
    <property type="entry name" value="SBP_5_CS"/>
</dbReference>
<name>A0A0D8J3C3_9FIRM</name>
<dbReference type="Pfam" id="PF00496">
    <property type="entry name" value="SBP_bac_5"/>
    <property type="match status" value="1"/>
</dbReference>
<comment type="subcellular location">
    <subcellularLocation>
        <location evidence="1">Cell membrane</location>
        <topology evidence="1">Lipid-anchor</topology>
    </subcellularLocation>
</comment>
<organism evidence="7 11">
    <name type="scientific">Ruthenibacterium lactatiformans</name>
    <dbReference type="NCBI Taxonomy" id="1550024"/>
    <lineage>
        <taxon>Bacteria</taxon>
        <taxon>Bacillati</taxon>
        <taxon>Bacillota</taxon>
        <taxon>Clostridia</taxon>
        <taxon>Eubacteriales</taxon>
        <taxon>Oscillospiraceae</taxon>
        <taxon>Ruthenibacterium</taxon>
    </lineage>
</organism>
<reference evidence="10 14" key="3">
    <citation type="journal article" date="2019" name="Nat. Med.">
        <title>A library of human gut bacterial isolates paired with longitudinal multiomics data enables mechanistic microbiome research.</title>
        <authorList>
            <person name="Poyet M."/>
            <person name="Groussin M."/>
            <person name="Gibbons S.M."/>
            <person name="Avila-Pacheco J."/>
            <person name="Jiang X."/>
            <person name="Kearney S.M."/>
            <person name="Perrotta A.R."/>
            <person name="Berdy B."/>
            <person name="Zhao S."/>
            <person name="Lieberman T.D."/>
            <person name="Swanson P.K."/>
            <person name="Smith M."/>
            <person name="Roesemann S."/>
            <person name="Alexander J.E."/>
            <person name="Rich S.A."/>
            <person name="Livny J."/>
            <person name="Vlamakis H."/>
            <person name="Clish C."/>
            <person name="Bullock K."/>
            <person name="Deik A."/>
            <person name="Scott J."/>
            <person name="Pierce K.A."/>
            <person name="Xavier R.J."/>
            <person name="Alm E.J."/>
        </authorList>
    </citation>
    <scope>NUCLEOTIDE SEQUENCE [LARGE SCALE GENOMIC DNA]</scope>
    <source>
        <strain evidence="10 14">BIOML-A4</strain>
    </source>
</reference>
<evidence type="ECO:0000313" key="14">
    <source>
        <dbReference type="Proteomes" id="UP000472755"/>
    </source>
</evidence>
<dbReference type="SUPFAM" id="SSF53850">
    <property type="entry name" value="Periplasmic binding protein-like II"/>
    <property type="match status" value="1"/>
</dbReference>
<dbReference type="Gene3D" id="3.90.76.10">
    <property type="entry name" value="Dipeptide-binding Protein, Domain 1"/>
    <property type="match status" value="1"/>
</dbReference>
<dbReference type="Proteomes" id="UP000053433">
    <property type="component" value="Unassembled WGS sequence"/>
</dbReference>
<dbReference type="EMBL" id="VUNJ01000002">
    <property type="protein sequence ID" value="MST90893.1"/>
    <property type="molecule type" value="Genomic_DNA"/>
</dbReference>
<dbReference type="GO" id="GO:1904680">
    <property type="term" value="F:peptide transmembrane transporter activity"/>
    <property type="evidence" value="ECO:0007669"/>
    <property type="project" value="TreeGrafter"/>
</dbReference>
<evidence type="ECO:0000256" key="2">
    <source>
        <dbReference type="ARBA" id="ARBA00005695"/>
    </source>
</evidence>
<feature type="chain" id="PRO_5038208748" evidence="5">
    <location>
        <begin position="20"/>
        <end position="640"/>
    </location>
</feature>
<dbReference type="EMBL" id="WMZU01000001">
    <property type="protein sequence ID" value="MTS25964.1"/>
    <property type="molecule type" value="Genomic_DNA"/>
</dbReference>
<dbReference type="Proteomes" id="UP000431913">
    <property type="component" value="Unassembled WGS sequence"/>
</dbReference>
<keyword evidence="4 5" id="KW-0732">Signal</keyword>
<dbReference type="CDD" id="cd08504">
    <property type="entry name" value="PBP2_OppA"/>
    <property type="match status" value="1"/>
</dbReference>
<dbReference type="EMBL" id="JXXK01000001">
    <property type="protein sequence ID" value="KJF41402.1"/>
    <property type="molecule type" value="Genomic_DNA"/>
</dbReference>
<evidence type="ECO:0000256" key="3">
    <source>
        <dbReference type="ARBA" id="ARBA00022448"/>
    </source>
</evidence>
<comment type="caution">
    <text evidence="7">The sequence shown here is derived from an EMBL/GenBank/DDBJ whole genome shotgun (WGS) entry which is preliminary data.</text>
</comment>
<evidence type="ECO:0000256" key="5">
    <source>
        <dbReference type="SAM" id="SignalP"/>
    </source>
</evidence>
<feature type="domain" description="Solute-binding protein family 5" evidence="6">
    <location>
        <begin position="72"/>
        <end position="520"/>
    </location>
</feature>
<dbReference type="PATRIC" id="fig|1550024.3.peg.190"/>
<dbReference type="InterPro" id="IPR039424">
    <property type="entry name" value="SBP_5"/>
</dbReference>
<keyword evidence="3" id="KW-0813">Transport</keyword>